<protein>
    <submittedName>
        <fullName evidence="6">GntR family transcriptional regulator</fullName>
    </submittedName>
</protein>
<dbReference type="RefSeq" id="WP_075799850.1">
    <property type="nucleotide sequence ID" value="NZ_CP015583.1"/>
</dbReference>
<dbReference type="InterPro" id="IPR036390">
    <property type="entry name" value="WH_DNA-bd_sf"/>
</dbReference>
<dbReference type="EMBL" id="JAVVDO010000011">
    <property type="protein sequence ID" value="MDT8331187.1"/>
    <property type="molecule type" value="Genomic_DNA"/>
</dbReference>
<reference evidence="6 8" key="2">
    <citation type="journal article" date="2019" name="Microb. Pathog.">
        <title>Comparison of VITEK 2, MALDI-TOF MS, 16S rRNA gene sequencing, and whole-genome sequencing for identification of Roseomonas mucosa.</title>
        <authorList>
            <person name="Rudolph W.W."/>
            <person name="Gunzer F."/>
            <person name="Trauth M."/>
            <person name="Bunk B."/>
            <person name="Bigge R."/>
            <person name="Schrottner P."/>
        </authorList>
    </citation>
    <scope>NUCLEOTIDE SEQUENCE [LARGE SCALE GENOMIC DNA]</scope>
    <source>
        <strain evidence="6 8">DSM 103800</strain>
    </source>
</reference>
<dbReference type="SMART" id="SM00345">
    <property type="entry name" value="HTH_GNTR"/>
    <property type="match status" value="1"/>
</dbReference>
<sequence length="237" mass="26034">MLAEVLKPLQPMPGGGPVGQQVVALLRDKIITNQLPPGQSLSESDLANLLGVSRQPVREALIRLAEGGLVRILPQRGTTVSRISLSRVAGGRFVRDAVERAVVRQAALEADEAAITAMHRLIDEQEAAIRAEDHRAFLQFDDALHLSFAEAMGQQSAWTTLAEVKLQMDRVRYLSIPTDATPARVLITQHRAIVAAIARHDPDAAEEAIRLHLSEILSSLPRIVQRMPDYFETVEQP</sequence>
<dbReference type="InterPro" id="IPR036388">
    <property type="entry name" value="WH-like_DNA-bd_sf"/>
</dbReference>
<reference evidence="5 7" key="1">
    <citation type="submission" date="2016-05" db="EMBL/GenBank/DDBJ databases">
        <title>Complete Genome and Methylome Analysis of Psychrotrophic Bacterial Isolates from Antarctic Lake Untersee.</title>
        <authorList>
            <person name="Fomenkov A."/>
            <person name="Akimov V.N."/>
            <person name="Vasilyeva L.V."/>
            <person name="Andersen D."/>
            <person name="Vincze T."/>
            <person name="Roberts R.J."/>
        </authorList>
    </citation>
    <scope>NUCLEOTIDE SEQUENCE [LARGE SCALE GENOMIC DNA]</scope>
    <source>
        <strain evidence="5 7">U14-5</strain>
    </source>
</reference>
<dbReference type="Proteomes" id="UP001258945">
    <property type="component" value="Unassembled WGS sequence"/>
</dbReference>
<evidence type="ECO:0000256" key="2">
    <source>
        <dbReference type="ARBA" id="ARBA00023125"/>
    </source>
</evidence>
<dbReference type="SUPFAM" id="SSF46785">
    <property type="entry name" value="Winged helix' DNA-binding domain"/>
    <property type="match status" value="1"/>
</dbReference>
<dbReference type="EMBL" id="CP015583">
    <property type="protein sequence ID" value="APT59111.1"/>
    <property type="molecule type" value="Genomic_DNA"/>
</dbReference>
<dbReference type="Pfam" id="PF07729">
    <property type="entry name" value="FCD"/>
    <property type="match status" value="1"/>
</dbReference>
<accession>A0A1L7AK50</accession>
<evidence type="ECO:0000313" key="7">
    <source>
        <dbReference type="Proteomes" id="UP000185494"/>
    </source>
</evidence>
<proteinExistence type="predicted"/>
<keyword evidence="2" id="KW-0238">DNA-binding</keyword>
<dbReference type="eggNOG" id="COG1802">
    <property type="taxonomic scope" value="Bacteria"/>
</dbReference>
<dbReference type="CDD" id="cd07377">
    <property type="entry name" value="WHTH_GntR"/>
    <property type="match status" value="1"/>
</dbReference>
<dbReference type="Pfam" id="PF00392">
    <property type="entry name" value="GntR"/>
    <property type="match status" value="1"/>
</dbReference>
<dbReference type="InterPro" id="IPR008920">
    <property type="entry name" value="TF_FadR/GntR_C"/>
</dbReference>
<dbReference type="GO" id="GO:0003677">
    <property type="term" value="F:DNA binding"/>
    <property type="evidence" value="ECO:0007669"/>
    <property type="project" value="UniProtKB-KW"/>
</dbReference>
<dbReference type="PRINTS" id="PR00035">
    <property type="entry name" value="HTHGNTR"/>
</dbReference>
<dbReference type="STRING" id="257708.RGI145_05070"/>
<evidence type="ECO:0000313" key="8">
    <source>
        <dbReference type="Proteomes" id="UP001258945"/>
    </source>
</evidence>
<name>A0A1L7AK50_9PROT</name>
<evidence type="ECO:0000313" key="6">
    <source>
        <dbReference type="EMBL" id="MDT8331187.1"/>
    </source>
</evidence>
<dbReference type="SMART" id="SM00895">
    <property type="entry name" value="FCD"/>
    <property type="match status" value="1"/>
</dbReference>
<dbReference type="Gene3D" id="1.20.120.530">
    <property type="entry name" value="GntR ligand-binding domain-like"/>
    <property type="match status" value="1"/>
</dbReference>
<dbReference type="PANTHER" id="PTHR43537:SF6">
    <property type="entry name" value="HTH-TYPE TRANSCRIPTIONAL REPRESSOR RSPR"/>
    <property type="match status" value="1"/>
</dbReference>
<organism evidence="5 7">
    <name type="scientific">Roseomonas gilardii</name>
    <dbReference type="NCBI Taxonomy" id="257708"/>
    <lineage>
        <taxon>Bacteria</taxon>
        <taxon>Pseudomonadati</taxon>
        <taxon>Pseudomonadota</taxon>
        <taxon>Alphaproteobacteria</taxon>
        <taxon>Acetobacterales</taxon>
        <taxon>Roseomonadaceae</taxon>
        <taxon>Roseomonas</taxon>
    </lineage>
</organism>
<dbReference type="PROSITE" id="PS50949">
    <property type="entry name" value="HTH_GNTR"/>
    <property type="match status" value="1"/>
</dbReference>
<evidence type="ECO:0000259" key="4">
    <source>
        <dbReference type="PROSITE" id="PS50949"/>
    </source>
</evidence>
<dbReference type="KEGG" id="rgi:RGI145_05070"/>
<keyword evidence="8" id="KW-1185">Reference proteome</keyword>
<keyword evidence="3" id="KW-0804">Transcription</keyword>
<evidence type="ECO:0000256" key="1">
    <source>
        <dbReference type="ARBA" id="ARBA00023015"/>
    </source>
</evidence>
<dbReference type="PANTHER" id="PTHR43537">
    <property type="entry name" value="TRANSCRIPTIONAL REGULATOR, GNTR FAMILY"/>
    <property type="match status" value="1"/>
</dbReference>
<dbReference type="SUPFAM" id="SSF48008">
    <property type="entry name" value="GntR ligand-binding domain-like"/>
    <property type="match status" value="1"/>
</dbReference>
<gene>
    <name evidence="5" type="ORF">RGI145_05070</name>
    <name evidence="6" type="ORF">RQ831_08975</name>
</gene>
<dbReference type="GO" id="GO:0003700">
    <property type="term" value="F:DNA-binding transcription factor activity"/>
    <property type="evidence" value="ECO:0007669"/>
    <property type="project" value="InterPro"/>
</dbReference>
<dbReference type="AlphaFoldDB" id="A0A1L7AK50"/>
<evidence type="ECO:0000256" key="3">
    <source>
        <dbReference type="ARBA" id="ARBA00023163"/>
    </source>
</evidence>
<dbReference type="InterPro" id="IPR011711">
    <property type="entry name" value="GntR_C"/>
</dbReference>
<keyword evidence="1" id="KW-0805">Transcription regulation</keyword>
<dbReference type="InterPro" id="IPR000524">
    <property type="entry name" value="Tscrpt_reg_HTH_GntR"/>
</dbReference>
<evidence type="ECO:0000313" key="5">
    <source>
        <dbReference type="EMBL" id="APT59111.1"/>
    </source>
</evidence>
<dbReference type="Proteomes" id="UP000185494">
    <property type="component" value="Chromosome 1"/>
</dbReference>
<feature type="domain" description="HTH gntR-type" evidence="4">
    <location>
        <begin position="16"/>
        <end position="83"/>
    </location>
</feature>
<reference evidence="6" key="3">
    <citation type="submission" date="2023-09" db="EMBL/GenBank/DDBJ databases">
        <authorList>
            <person name="Schober I."/>
            <person name="Bunk B."/>
        </authorList>
    </citation>
    <scope>NUCLEOTIDE SEQUENCE</scope>
    <source>
        <strain evidence="6">DSM 103800</strain>
    </source>
</reference>
<dbReference type="Gene3D" id="1.10.10.10">
    <property type="entry name" value="Winged helix-like DNA-binding domain superfamily/Winged helix DNA-binding domain"/>
    <property type="match status" value="1"/>
</dbReference>